<accession>B3SBX1</accession>
<gene>
    <name evidence="1" type="ORF">TRIADDRAFT_61766</name>
</gene>
<dbReference type="EMBL" id="DS985267">
    <property type="protein sequence ID" value="EDV19748.1"/>
    <property type="molecule type" value="Genomic_DNA"/>
</dbReference>
<protein>
    <submittedName>
        <fullName evidence="1">Uncharacterized protein</fullName>
    </submittedName>
</protein>
<name>B3SBX1_TRIAD</name>
<keyword evidence="2" id="KW-1185">Reference proteome</keyword>
<dbReference type="HOGENOM" id="CLU_1837671_0_0_1"/>
<evidence type="ECO:0000313" key="2">
    <source>
        <dbReference type="Proteomes" id="UP000009022"/>
    </source>
</evidence>
<dbReference type="InParanoid" id="B3SBX1"/>
<organism evidence="1 2">
    <name type="scientific">Trichoplax adhaerens</name>
    <name type="common">Trichoplax reptans</name>
    <dbReference type="NCBI Taxonomy" id="10228"/>
    <lineage>
        <taxon>Eukaryota</taxon>
        <taxon>Metazoa</taxon>
        <taxon>Placozoa</taxon>
        <taxon>Uniplacotomia</taxon>
        <taxon>Trichoplacea</taxon>
        <taxon>Trichoplacidae</taxon>
        <taxon>Trichoplax</taxon>
    </lineage>
</organism>
<dbReference type="GeneID" id="6758944"/>
<dbReference type="RefSeq" id="XP_002117772.1">
    <property type="nucleotide sequence ID" value="XM_002117736.1"/>
</dbReference>
<dbReference type="Proteomes" id="UP000009022">
    <property type="component" value="Unassembled WGS sequence"/>
</dbReference>
<dbReference type="AlphaFoldDB" id="B3SBX1"/>
<dbReference type="CTD" id="6758944"/>
<dbReference type="KEGG" id="tad:TRIADDRAFT_61766"/>
<proteinExistence type="predicted"/>
<evidence type="ECO:0000313" key="1">
    <source>
        <dbReference type="EMBL" id="EDV19748.1"/>
    </source>
</evidence>
<sequence length="140" mass="16436">MGGPWCYINLKSWAYCDISVCKNKGRTPGLTSFKQKHEKVKTLQDEEHFYVTDLITIYQPITKYYTDYSTTTTTSVTTRLAELAHYVRMIDHTSDNVKQFYTRCRYTAIRPTHPVIFQTDLKMICEQILYEKNNTVSVLK</sequence>
<reference evidence="1 2" key="1">
    <citation type="journal article" date="2008" name="Nature">
        <title>The Trichoplax genome and the nature of placozoans.</title>
        <authorList>
            <person name="Srivastava M."/>
            <person name="Begovic E."/>
            <person name="Chapman J."/>
            <person name="Putnam N.H."/>
            <person name="Hellsten U."/>
            <person name="Kawashima T."/>
            <person name="Kuo A."/>
            <person name="Mitros T."/>
            <person name="Salamov A."/>
            <person name="Carpenter M.L."/>
            <person name="Signorovitch A.Y."/>
            <person name="Moreno M.A."/>
            <person name="Kamm K."/>
            <person name="Grimwood J."/>
            <person name="Schmutz J."/>
            <person name="Shapiro H."/>
            <person name="Grigoriev I.V."/>
            <person name="Buss L.W."/>
            <person name="Schierwater B."/>
            <person name="Dellaporta S.L."/>
            <person name="Rokhsar D.S."/>
        </authorList>
    </citation>
    <scope>NUCLEOTIDE SEQUENCE [LARGE SCALE GENOMIC DNA]</scope>
    <source>
        <strain evidence="1 2">Grell-BS-1999</strain>
    </source>
</reference>